<evidence type="ECO:0000313" key="4">
    <source>
        <dbReference type="Proteomes" id="UP000688137"/>
    </source>
</evidence>
<sequence length="206" mass="24176">MICFQQHQDDSSIIDDCQIQTESLQLNNQLAQSSETIPSLPRFKPKKSRQRRKPILYGDKDRSSALYKYIKEKQRSYLDSKVKTSNSIFSPEEDRILLLLVKKLGPKFQKITKYFPGKTMNMLKNRYYKSLKDSEASIVPKEIEEELAIKDKEKRVMGRKIIKIWPEEQRMTALIENSVLFPEAKQQIQNLFLTFTSIIGNCMKYV</sequence>
<dbReference type="InterPro" id="IPR017930">
    <property type="entry name" value="Myb_dom"/>
</dbReference>
<dbReference type="PROSITE" id="PS51294">
    <property type="entry name" value="HTH_MYB"/>
    <property type="match status" value="1"/>
</dbReference>
<dbReference type="EMBL" id="CAJJDM010000036">
    <property type="protein sequence ID" value="CAD8065287.1"/>
    <property type="molecule type" value="Genomic_DNA"/>
</dbReference>
<dbReference type="InterPro" id="IPR050560">
    <property type="entry name" value="MYB_TF"/>
</dbReference>
<protein>
    <recommendedName>
        <fullName evidence="5">HTH myb-type domain-containing protein</fullName>
    </recommendedName>
</protein>
<dbReference type="AlphaFoldDB" id="A0A8S1LCJ9"/>
<dbReference type="Pfam" id="PF00249">
    <property type="entry name" value="Myb_DNA-binding"/>
    <property type="match status" value="1"/>
</dbReference>
<feature type="domain" description="Myb-like" evidence="1">
    <location>
        <begin position="81"/>
        <end position="131"/>
    </location>
</feature>
<keyword evidence="4" id="KW-1185">Reference proteome</keyword>
<reference evidence="3" key="1">
    <citation type="submission" date="2021-01" db="EMBL/GenBank/DDBJ databases">
        <authorList>
            <consortium name="Genoscope - CEA"/>
            <person name="William W."/>
        </authorList>
    </citation>
    <scope>NUCLEOTIDE SEQUENCE</scope>
</reference>
<organism evidence="3 4">
    <name type="scientific">Paramecium primaurelia</name>
    <dbReference type="NCBI Taxonomy" id="5886"/>
    <lineage>
        <taxon>Eukaryota</taxon>
        <taxon>Sar</taxon>
        <taxon>Alveolata</taxon>
        <taxon>Ciliophora</taxon>
        <taxon>Intramacronucleata</taxon>
        <taxon>Oligohymenophorea</taxon>
        <taxon>Peniculida</taxon>
        <taxon>Parameciidae</taxon>
        <taxon>Paramecium</taxon>
    </lineage>
</organism>
<evidence type="ECO:0008006" key="5">
    <source>
        <dbReference type="Google" id="ProtNLM"/>
    </source>
</evidence>
<dbReference type="CDD" id="cd00167">
    <property type="entry name" value="SANT"/>
    <property type="match status" value="1"/>
</dbReference>
<feature type="domain" description="HTH myb-type" evidence="2">
    <location>
        <begin position="89"/>
        <end position="135"/>
    </location>
</feature>
<dbReference type="PROSITE" id="PS50090">
    <property type="entry name" value="MYB_LIKE"/>
    <property type="match status" value="1"/>
</dbReference>
<gene>
    <name evidence="3" type="ORF">PPRIM_AZ9-3.1.T0370195</name>
</gene>
<evidence type="ECO:0000259" key="1">
    <source>
        <dbReference type="PROSITE" id="PS50090"/>
    </source>
</evidence>
<dbReference type="Proteomes" id="UP000688137">
    <property type="component" value="Unassembled WGS sequence"/>
</dbReference>
<dbReference type="GO" id="GO:0005634">
    <property type="term" value="C:nucleus"/>
    <property type="evidence" value="ECO:0007669"/>
    <property type="project" value="TreeGrafter"/>
</dbReference>
<evidence type="ECO:0000259" key="2">
    <source>
        <dbReference type="PROSITE" id="PS51294"/>
    </source>
</evidence>
<proteinExistence type="predicted"/>
<name>A0A8S1LCJ9_PARPR</name>
<dbReference type="InterPro" id="IPR001005">
    <property type="entry name" value="SANT/Myb"/>
</dbReference>
<accession>A0A8S1LCJ9</accession>
<dbReference type="PANTHER" id="PTHR45614:SF253">
    <property type="entry name" value="CHROMOSOME UNDETERMINED SCAFFOLD_38, WHOLE GENOME SHOTGUN SEQUENCE"/>
    <property type="match status" value="1"/>
</dbReference>
<evidence type="ECO:0000313" key="3">
    <source>
        <dbReference type="EMBL" id="CAD8065287.1"/>
    </source>
</evidence>
<dbReference type="OMA" id="MICFQQH"/>
<dbReference type="SMART" id="SM00717">
    <property type="entry name" value="SANT"/>
    <property type="match status" value="1"/>
</dbReference>
<dbReference type="GO" id="GO:0000978">
    <property type="term" value="F:RNA polymerase II cis-regulatory region sequence-specific DNA binding"/>
    <property type="evidence" value="ECO:0007669"/>
    <property type="project" value="TreeGrafter"/>
</dbReference>
<dbReference type="PANTHER" id="PTHR45614">
    <property type="entry name" value="MYB PROTEIN-RELATED"/>
    <property type="match status" value="1"/>
</dbReference>
<dbReference type="GO" id="GO:0000981">
    <property type="term" value="F:DNA-binding transcription factor activity, RNA polymerase II-specific"/>
    <property type="evidence" value="ECO:0007669"/>
    <property type="project" value="TreeGrafter"/>
</dbReference>
<comment type="caution">
    <text evidence="3">The sequence shown here is derived from an EMBL/GenBank/DDBJ whole genome shotgun (WGS) entry which is preliminary data.</text>
</comment>